<sequence>MVVAKIWCGGSNSTLQICFWHTRGSWCWCCSDVQTMKVLLLCCYFFWFAVVEGMVWRRGAVAAVATADAVSLV</sequence>
<protein>
    <submittedName>
        <fullName evidence="1">Uncharacterized protein</fullName>
    </submittedName>
</protein>
<evidence type="ECO:0000313" key="1">
    <source>
        <dbReference type="EMBL" id="QCD99521.1"/>
    </source>
</evidence>
<dbReference type="EMBL" id="CP039351">
    <property type="protein sequence ID" value="QCD99521.1"/>
    <property type="molecule type" value="Genomic_DNA"/>
</dbReference>
<gene>
    <name evidence="1" type="ORF">DEO72_LG7g803</name>
</gene>
<evidence type="ECO:0000313" key="2">
    <source>
        <dbReference type="Proteomes" id="UP000501690"/>
    </source>
</evidence>
<dbReference type="Proteomes" id="UP000501690">
    <property type="component" value="Linkage Group LG7"/>
</dbReference>
<proteinExistence type="predicted"/>
<reference evidence="1 2" key="1">
    <citation type="submission" date="2019-04" db="EMBL/GenBank/DDBJ databases">
        <title>An improved genome assembly and genetic linkage map for asparagus bean, Vigna unguiculata ssp. sesquipedialis.</title>
        <authorList>
            <person name="Xia Q."/>
            <person name="Zhang R."/>
            <person name="Dong Y."/>
        </authorList>
    </citation>
    <scope>NUCLEOTIDE SEQUENCE [LARGE SCALE GENOMIC DNA]</scope>
    <source>
        <tissue evidence="1">Leaf</tissue>
    </source>
</reference>
<accession>A0A4D6MG98</accession>
<dbReference type="AlphaFoldDB" id="A0A4D6MG98"/>
<name>A0A4D6MG98_VIGUN</name>
<organism evidence="1 2">
    <name type="scientific">Vigna unguiculata</name>
    <name type="common">Cowpea</name>
    <dbReference type="NCBI Taxonomy" id="3917"/>
    <lineage>
        <taxon>Eukaryota</taxon>
        <taxon>Viridiplantae</taxon>
        <taxon>Streptophyta</taxon>
        <taxon>Embryophyta</taxon>
        <taxon>Tracheophyta</taxon>
        <taxon>Spermatophyta</taxon>
        <taxon>Magnoliopsida</taxon>
        <taxon>eudicotyledons</taxon>
        <taxon>Gunneridae</taxon>
        <taxon>Pentapetalae</taxon>
        <taxon>rosids</taxon>
        <taxon>fabids</taxon>
        <taxon>Fabales</taxon>
        <taxon>Fabaceae</taxon>
        <taxon>Papilionoideae</taxon>
        <taxon>50 kb inversion clade</taxon>
        <taxon>NPAAA clade</taxon>
        <taxon>indigoferoid/millettioid clade</taxon>
        <taxon>Phaseoleae</taxon>
        <taxon>Vigna</taxon>
    </lineage>
</organism>
<keyword evidence="2" id="KW-1185">Reference proteome</keyword>